<evidence type="ECO:0000313" key="2">
    <source>
        <dbReference type="EMBL" id="KAF2479020.1"/>
    </source>
</evidence>
<accession>A0A6A6PGB9</accession>
<dbReference type="AlphaFoldDB" id="A0A6A6PGB9"/>
<proteinExistence type="predicted"/>
<dbReference type="Proteomes" id="UP000799767">
    <property type="component" value="Unassembled WGS sequence"/>
</dbReference>
<feature type="compositionally biased region" description="Basic and acidic residues" evidence="1">
    <location>
        <begin position="169"/>
        <end position="190"/>
    </location>
</feature>
<evidence type="ECO:0000256" key="1">
    <source>
        <dbReference type="SAM" id="MobiDB-lite"/>
    </source>
</evidence>
<keyword evidence="3" id="KW-1185">Reference proteome</keyword>
<feature type="region of interest" description="Disordered" evidence="1">
    <location>
        <begin position="55"/>
        <end position="153"/>
    </location>
</feature>
<feature type="compositionally biased region" description="Polar residues" evidence="1">
    <location>
        <begin position="122"/>
        <end position="148"/>
    </location>
</feature>
<feature type="region of interest" description="Disordered" evidence="1">
    <location>
        <begin position="169"/>
        <end position="226"/>
    </location>
</feature>
<dbReference type="GeneID" id="54476738"/>
<reference evidence="2" key="1">
    <citation type="journal article" date="2020" name="Stud. Mycol.">
        <title>101 Dothideomycetes genomes: a test case for predicting lifestyles and emergence of pathogens.</title>
        <authorList>
            <person name="Haridas S."/>
            <person name="Albert R."/>
            <person name="Binder M."/>
            <person name="Bloem J."/>
            <person name="Labutti K."/>
            <person name="Salamov A."/>
            <person name="Andreopoulos B."/>
            <person name="Baker S."/>
            <person name="Barry K."/>
            <person name="Bills G."/>
            <person name="Bluhm B."/>
            <person name="Cannon C."/>
            <person name="Castanera R."/>
            <person name="Culley D."/>
            <person name="Daum C."/>
            <person name="Ezra D."/>
            <person name="Gonzalez J."/>
            <person name="Henrissat B."/>
            <person name="Kuo A."/>
            <person name="Liang C."/>
            <person name="Lipzen A."/>
            <person name="Lutzoni F."/>
            <person name="Magnuson J."/>
            <person name="Mondo S."/>
            <person name="Nolan M."/>
            <person name="Ohm R."/>
            <person name="Pangilinan J."/>
            <person name="Park H.-J."/>
            <person name="Ramirez L."/>
            <person name="Alfaro M."/>
            <person name="Sun H."/>
            <person name="Tritt A."/>
            <person name="Yoshinaga Y."/>
            <person name="Zwiers L.-H."/>
            <person name="Turgeon B."/>
            <person name="Goodwin S."/>
            <person name="Spatafora J."/>
            <person name="Crous P."/>
            <person name="Grigoriev I."/>
        </authorList>
    </citation>
    <scope>NUCLEOTIDE SEQUENCE</scope>
    <source>
        <strain evidence="2">CBS 113389</strain>
    </source>
</reference>
<sequence>MALSEPLIIQQASFQYGPSFETDPFSVDLLCAKLEVARLEQEAARARSLRQLASIRRDTQHQSHSQTTAWKAEERPSGLPIQDLTVTSPSQPKKRVTRKPLAVFTNTSVGRPANGLSREASDSSTPALHVTRSNPQERTSTFPNQPCVAQSAHRRSLLGKLDANIDDTHLESRQNELGRPCSKDMADRRSKSFPLQVSRSPFKHRSMNAVESTTPAHHTPRDVDDSPTGFACEYTISFDLADDPPYGQTYDHADLLPACPKTQKRDSQPNSPGSYGLRSRSLLNLSGLLKKEGHAGDL</sequence>
<gene>
    <name evidence="2" type="ORF">BDY17DRAFT_313620</name>
</gene>
<organism evidence="2 3">
    <name type="scientific">Neohortaea acidophila</name>
    <dbReference type="NCBI Taxonomy" id="245834"/>
    <lineage>
        <taxon>Eukaryota</taxon>
        <taxon>Fungi</taxon>
        <taxon>Dikarya</taxon>
        <taxon>Ascomycota</taxon>
        <taxon>Pezizomycotina</taxon>
        <taxon>Dothideomycetes</taxon>
        <taxon>Dothideomycetidae</taxon>
        <taxon>Mycosphaerellales</taxon>
        <taxon>Teratosphaeriaceae</taxon>
        <taxon>Neohortaea</taxon>
    </lineage>
</organism>
<evidence type="ECO:0000313" key="3">
    <source>
        <dbReference type="Proteomes" id="UP000799767"/>
    </source>
</evidence>
<protein>
    <submittedName>
        <fullName evidence="2">Uncharacterized protein</fullName>
    </submittedName>
</protein>
<name>A0A6A6PGB9_9PEZI</name>
<dbReference type="RefSeq" id="XP_033585590.1">
    <property type="nucleotide sequence ID" value="XM_033735736.1"/>
</dbReference>
<dbReference type="EMBL" id="MU001642">
    <property type="protein sequence ID" value="KAF2479020.1"/>
    <property type="molecule type" value="Genomic_DNA"/>
</dbReference>
<feature type="region of interest" description="Disordered" evidence="1">
    <location>
        <begin position="259"/>
        <end position="279"/>
    </location>
</feature>